<keyword evidence="1" id="KW-0472">Membrane</keyword>
<evidence type="ECO:0000256" key="1">
    <source>
        <dbReference type="SAM" id="Phobius"/>
    </source>
</evidence>
<dbReference type="RefSeq" id="WP_079572091.1">
    <property type="nucleotide sequence ID" value="NZ_LT670818.1"/>
</dbReference>
<name>A0A1M5UT69_9BRAD</name>
<dbReference type="Proteomes" id="UP000190675">
    <property type="component" value="Chromosome I"/>
</dbReference>
<dbReference type="AlphaFoldDB" id="A0A1M5UT69"/>
<reference evidence="2 3" key="1">
    <citation type="submission" date="2016-11" db="EMBL/GenBank/DDBJ databases">
        <authorList>
            <person name="Jaros S."/>
            <person name="Januszkiewicz K."/>
            <person name="Wedrychowicz H."/>
        </authorList>
    </citation>
    <scope>NUCLEOTIDE SEQUENCE [LARGE SCALE GENOMIC DNA]</scope>
    <source>
        <strain evidence="2 3">GAS242</strain>
    </source>
</reference>
<dbReference type="EMBL" id="LT670818">
    <property type="protein sequence ID" value="SHH66135.1"/>
    <property type="molecule type" value="Genomic_DNA"/>
</dbReference>
<keyword evidence="1" id="KW-0812">Transmembrane</keyword>
<sequence>MHGRFDKSDETTDQSITRSFGIGIVVLPLLLVAFLVGLAIAKPDGSRWISEAVQAEFVASGQATGVVPAEAERPAGQVRTVKAY</sequence>
<dbReference type="OrthoDB" id="8255264at2"/>
<keyword evidence="1" id="KW-1133">Transmembrane helix</keyword>
<feature type="transmembrane region" description="Helical" evidence="1">
    <location>
        <begin position="20"/>
        <end position="41"/>
    </location>
</feature>
<protein>
    <submittedName>
        <fullName evidence="2">Uncharacterized protein</fullName>
    </submittedName>
</protein>
<proteinExistence type="predicted"/>
<evidence type="ECO:0000313" key="3">
    <source>
        <dbReference type="Proteomes" id="UP000190675"/>
    </source>
</evidence>
<accession>A0A1M5UT69</accession>
<gene>
    <name evidence="2" type="ORF">SAMN05444169_8638</name>
</gene>
<evidence type="ECO:0000313" key="2">
    <source>
        <dbReference type="EMBL" id="SHH66135.1"/>
    </source>
</evidence>
<organism evidence="2 3">
    <name type="scientific">Bradyrhizobium erythrophlei</name>
    <dbReference type="NCBI Taxonomy" id="1437360"/>
    <lineage>
        <taxon>Bacteria</taxon>
        <taxon>Pseudomonadati</taxon>
        <taxon>Pseudomonadota</taxon>
        <taxon>Alphaproteobacteria</taxon>
        <taxon>Hyphomicrobiales</taxon>
        <taxon>Nitrobacteraceae</taxon>
        <taxon>Bradyrhizobium</taxon>
    </lineage>
</organism>